<feature type="signal peptide" evidence="7">
    <location>
        <begin position="1"/>
        <end position="40"/>
    </location>
</feature>
<dbReference type="PANTHER" id="PTHR47359:SF3">
    <property type="entry name" value="NLP_P60 DOMAIN-CONTAINING PROTEIN-RELATED"/>
    <property type="match status" value="1"/>
</dbReference>
<keyword evidence="2" id="KW-0645">Protease</keyword>
<keyword evidence="10" id="KW-1185">Reference proteome</keyword>
<reference evidence="10" key="1">
    <citation type="journal article" date="2019" name="Int. J. Syst. Evol. Microbiol.">
        <title>The Global Catalogue of Microorganisms (GCM) 10K type strain sequencing project: providing services to taxonomists for standard genome sequencing and annotation.</title>
        <authorList>
            <consortium name="The Broad Institute Genomics Platform"/>
            <consortium name="The Broad Institute Genome Sequencing Center for Infectious Disease"/>
            <person name="Wu L."/>
            <person name="Ma J."/>
        </authorList>
    </citation>
    <scope>NUCLEOTIDE SEQUENCE [LARGE SCALE GENOMIC DNA]</scope>
    <source>
        <strain evidence="10">JCM 6307</strain>
    </source>
</reference>
<dbReference type="Pfam" id="PF00877">
    <property type="entry name" value="NLPC_P60"/>
    <property type="match status" value="1"/>
</dbReference>
<keyword evidence="5" id="KW-0175">Coiled coil</keyword>
<dbReference type="InterPro" id="IPR038765">
    <property type="entry name" value="Papain-like_cys_pep_sf"/>
</dbReference>
<evidence type="ECO:0000256" key="3">
    <source>
        <dbReference type="ARBA" id="ARBA00022801"/>
    </source>
</evidence>
<sequence length="347" mass="37103">MVSHRPTVRRGPGRPGRGTGISAAAAAAAAVLVPAVTAEAAPRDEPRTVKARVDRLHEQAERAAERYNAAKEREEGLEERIDELQDEAARGQERLNRLREGLGPVATAQYRSGGIDPAVGLVLSSEPGEYLDRAATLERVAGRRAAELREAVAAQREVRQKRAEATTTLDRLDETRAQLAAHRRAVQSRLAAARRLLDRLDPAERARLGLGPGDGRAPLPDRYQEGLRTAPASGRAAAAVAAAQRAVGLPYVWGASGPSSFDCSGLMVWSYRQAGVALPRTSQGQLNAGRRIPLEEARPGDLVLYRGDASHVAMYVGGGQVVHAPRPGAAVRYDPVDMMPVTGVTRV</sequence>
<evidence type="ECO:0000256" key="7">
    <source>
        <dbReference type="SAM" id="SignalP"/>
    </source>
</evidence>
<dbReference type="Gene3D" id="3.90.1720.10">
    <property type="entry name" value="endopeptidase domain like (from Nostoc punctiforme)"/>
    <property type="match status" value="1"/>
</dbReference>
<dbReference type="InterPro" id="IPR000064">
    <property type="entry name" value="NLP_P60_dom"/>
</dbReference>
<organism evidence="9 10">
    <name type="scientific">Streptomyces thermolineatus</name>
    <dbReference type="NCBI Taxonomy" id="44033"/>
    <lineage>
        <taxon>Bacteria</taxon>
        <taxon>Bacillati</taxon>
        <taxon>Actinomycetota</taxon>
        <taxon>Actinomycetes</taxon>
        <taxon>Kitasatosporales</taxon>
        <taxon>Streptomycetaceae</taxon>
        <taxon>Streptomyces</taxon>
    </lineage>
</organism>
<evidence type="ECO:0000256" key="2">
    <source>
        <dbReference type="ARBA" id="ARBA00022670"/>
    </source>
</evidence>
<evidence type="ECO:0000259" key="8">
    <source>
        <dbReference type="PROSITE" id="PS51935"/>
    </source>
</evidence>
<accession>A0ABP5Z363</accession>
<evidence type="ECO:0000256" key="6">
    <source>
        <dbReference type="SAM" id="MobiDB-lite"/>
    </source>
</evidence>
<keyword evidence="3" id="KW-0378">Hydrolase</keyword>
<dbReference type="EMBL" id="BAAATA010000014">
    <property type="protein sequence ID" value="GAA2490795.1"/>
    <property type="molecule type" value="Genomic_DNA"/>
</dbReference>
<evidence type="ECO:0000313" key="9">
    <source>
        <dbReference type="EMBL" id="GAA2490795.1"/>
    </source>
</evidence>
<evidence type="ECO:0000256" key="4">
    <source>
        <dbReference type="ARBA" id="ARBA00022807"/>
    </source>
</evidence>
<feature type="region of interest" description="Disordered" evidence="6">
    <location>
        <begin position="1"/>
        <end position="21"/>
    </location>
</feature>
<comment type="similarity">
    <text evidence="1">Belongs to the peptidase C40 family.</text>
</comment>
<dbReference type="InterPro" id="IPR051794">
    <property type="entry name" value="PG_Endopeptidase_C40"/>
</dbReference>
<feature type="chain" id="PRO_5047279301" evidence="7">
    <location>
        <begin position="41"/>
        <end position="347"/>
    </location>
</feature>
<dbReference type="PROSITE" id="PS51935">
    <property type="entry name" value="NLPC_P60"/>
    <property type="match status" value="1"/>
</dbReference>
<protein>
    <submittedName>
        <fullName evidence="9">C40 family peptidase</fullName>
    </submittedName>
</protein>
<proteinExistence type="inferred from homology"/>
<comment type="caution">
    <text evidence="9">The sequence shown here is derived from an EMBL/GenBank/DDBJ whole genome shotgun (WGS) entry which is preliminary data.</text>
</comment>
<gene>
    <name evidence="9" type="ORF">GCM10010406_28640</name>
</gene>
<evidence type="ECO:0000256" key="5">
    <source>
        <dbReference type="SAM" id="Coils"/>
    </source>
</evidence>
<keyword evidence="4" id="KW-0788">Thiol protease</keyword>
<name>A0ABP5Z363_9ACTN</name>
<evidence type="ECO:0000256" key="1">
    <source>
        <dbReference type="ARBA" id="ARBA00007074"/>
    </source>
</evidence>
<dbReference type="RefSeq" id="WP_344383572.1">
    <property type="nucleotide sequence ID" value="NZ_BAAATA010000014.1"/>
</dbReference>
<dbReference type="PANTHER" id="PTHR47359">
    <property type="entry name" value="PEPTIDOGLYCAN DL-ENDOPEPTIDASE CWLO"/>
    <property type="match status" value="1"/>
</dbReference>
<dbReference type="Proteomes" id="UP001501358">
    <property type="component" value="Unassembled WGS sequence"/>
</dbReference>
<feature type="coiled-coil region" evidence="5">
    <location>
        <begin position="50"/>
        <end position="101"/>
    </location>
</feature>
<dbReference type="SUPFAM" id="SSF54001">
    <property type="entry name" value="Cysteine proteinases"/>
    <property type="match status" value="1"/>
</dbReference>
<evidence type="ECO:0000313" key="10">
    <source>
        <dbReference type="Proteomes" id="UP001501358"/>
    </source>
</evidence>
<keyword evidence="7" id="KW-0732">Signal</keyword>
<feature type="domain" description="NlpC/P60" evidence="8">
    <location>
        <begin position="233"/>
        <end position="347"/>
    </location>
</feature>
<feature type="compositionally biased region" description="Basic residues" evidence="6">
    <location>
        <begin position="1"/>
        <end position="12"/>
    </location>
</feature>